<reference evidence="3" key="1">
    <citation type="submission" date="2016-09" db="EMBL/GenBank/DDBJ databases">
        <authorList>
            <person name="Guldener U."/>
        </authorList>
    </citation>
    <scope>NUCLEOTIDE SEQUENCE [LARGE SCALE GENOMIC DNA]</scope>
    <source>
        <strain evidence="3">V64-1</strain>
    </source>
</reference>
<dbReference type="VEuPathDB" id="FungiDB:FOIG_14773"/>
<evidence type="ECO:0000259" key="1">
    <source>
        <dbReference type="Pfam" id="PF20183"/>
    </source>
</evidence>
<dbReference type="Pfam" id="PF20183">
    <property type="entry name" value="DUF6546"/>
    <property type="match status" value="1"/>
</dbReference>
<feature type="domain" description="DUF6546" evidence="1">
    <location>
        <begin position="262"/>
        <end position="433"/>
    </location>
</feature>
<gene>
    <name evidence="2" type="ORF">FRV6_14379</name>
</gene>
<dbReference type="VEuPathDB" id="FungiDB:FOC4_g10002614"/>
<accession>A0A2H3TWZ2</accession>
<dbReference type="OrthoDB" id="4802432at2759"/>
<dbReference type="InterPro" id="IPR046676">
    <property type="entry name" value="DUF6546"/>
</dbReference>
<dbReference type="AlphaFoldDB" id="A0A2H3TWZ2"/>
<dbReference type="VEuPathDB" id="FungiDB:FOC1_g10008896"/>
<proteinExistence type="predicted"/>
<dbReference type="InterPro" id="IPR036047">
    <property type="entry name" value="F-box-like_dom_sf"/>
</dbReference>
<organism evidence="2 3">
    <name type="scientific">Fusarium oxysporum</name>
    <name type="common">Fusarium vascular wilt</name>
    <dbReference type="NCBI Taxonomy" id="5507"/>
    <lineage>
        <taxon>Eukaryota</taxon>
        <taxon>Fungi</taxon>
        <taxon>Dikarya</taxon>
        <taxon>Ascomycota</taxon>
        <taxon>Pezizomycotina</taxon>
        <taxon>Sordariomycetes</taxon>
        <taxon>Hypocreomycetidae</taxon>
        <taxon>Hypocreales</taxon>
        <taxon>Nectriaceae</taxon>
        <taxon>Fusarium</taxon>
        <taxon>Fusarium oxysporum species complex</taxon>
    </lineage>
</organism>
<dbReference type="SUPFAM" id="SSF81383">
    <property type="entry name" value="F-box domain"/>
    <property type="match status" value="1"/>
</dbReference>
<dbReference type="Proteomes" id="UP000219369">
    <property type="component" value="Unassembled WGS sequence"/>
</dbReference>
<protein>
    <recommendedName>
        <fullName evidence="1">DUF6546 domain-containing protein</fullName>
    </recommendedName>
</protein>
<evidence type="ECO:0000313" key="2">
    <source>
        <dbReference type="EMBL" id="SCO90251.1"/>
    </source>
</evidence>
<sequence length="452" mass="52686">MTLAFNDLERPSTYEWSSLPVQLQLQIFGYVAEKQKYRAADLGRCTCVSSEWQDYFEKFTFRRLLIDNSNWPGSPRNNQRFTHSLNGLFHVLRRWKPSSNWDTGLILEITAYSPGDNECSQVASMEYDLHENFQLEEDLESSPSFPEFMDAKEARDLLAPGKNWHRPMTMQGLERLQGTPLELSTRRNFKQVPIILHKTLTSVASLRLGTVSGPYIRFHRTSRIPVDYNNLILQLPHHIRRFSFNLFPRSPTEWDILFIDATPALPESLVEKAHHLVSLRPPGGMNSLNFILHLRKSQLPQKLEHRSKLAQLCLEVPDEAYGDVSLFQEQINRFLRESAVTARHLPKLQILEIWWHDRINACIFRYELEKDQVTITWRVTEDRVTLEGDSIQQWVRLAQKYNVGFSVKKEPFLRVTRGGMHIDGKIIYRHLKLCDLAADPVTLAYVETSRAW</sequence>
<dbReference type="EMBL" id="FMJY01000009">
    <property type="protein sequence ID" value="SCO90251.1"/>
    <property type="molecule type" value="Genomic_DNA"/>
</dbReference>
<name>A0A2H3TWZ2_FUSOX</name>
<evidence type="ECO:0000313" key="3">
    <source>
        <dbReference type="Proteomes" id="UP000219369"/>
    </source>
</evidence>